<dbReference type="EnsemblPlants" id="EMT10684">
    <property type="protein sequence ID" value="EMT10684"/>
    <property type="gene ID" value="F775_26653"/>
</dbReference>
<protein>
    <submittedName>
        <fullName evidence="5">Alpha-amylase/trypsin inhibitor CM3</fullName>
    </submittedName>
</protein>
<evidence type="ECO:0000313" key="5">
    <source>
        <dbReference type="EnsemblPlants" id="EMT10684"/>
    </source>
</evidence>
<dbReference type="GO" id="GO:0004867">
    <property type="term" value="F:serine-type endopeptidase inhibitor activity"/>
    <property type="evidence" value="ECO:0007669"/>
    <property type="project" value="InterPro"/>
</dbReference>
<proteinExistence type="inferred from homology"/>
<dbReference type="PANTHER" id="PTHR34481:SF5">
    <property type="entry name" value="ALPHA-AMYLASE_TRYPSIN INHIBITOR CM3"/>
    <property type="match status" value="1"/>
</dbReference>
<dbReference type="InterPro" id="IPR036312">
    <property type="entry name" value="Bifun_inhib/LTP/seed_sf"/>
</dbReference>
<organism evidence="5">
    <name type="scientific">Aegilops tauschii</name>
    <name type="common">Tausch's goatgrass</name>
    <name type="synonym">Aegilops squarrosa</name>
    <dbReference type="NCBI Taxonomy" id="37682"/>
    <lineage>
        <taxon>Eukaryota</taxon>
        <taxon>Viridiplantae</taxon>
        <taxon>Streptophyta</taxon>
        <taxon>Embryophyta</taxon>
        <taxon>Tracheophyta</taxon>
        <taxon>Spermatophyta</taxon>
        <taxon>Magnoliopsida</taxon>
        <taxon>Liliopsida</taxon>
        <taxon>Poales</taxon>
        <taxon>Poaceae</taxon>
        <taxon>BOP clade</taxon>
        <taxon>Pooideae</taxon>
        <taxon>Triticodae</taxon>
        <taxon>Triticeae</taxon>
        <taxon>Triticinae</taxon>
        <taxon>Aegilops</taxon>
    </lineage>
</organism>
<dbReference type="SMART" id="SM00499">
    <property type="entry name" value="AAI"/>
    <property type="match status" value="1"/>
</dbReference>
<feature type="domain" description="Bifunctional inhibitor/plant lipid transfer protein/seed storage helical" evidence="4">
    <location>
        <begin position="96"/>
        <end position="212"/>
    </location>
</feature>
<evidence type="ECO:0000256" key="1">
    <source>
        <dbReference type="ARBA" id="ARBA00004613"/>
    </source>
</evidence>
<dbReference type="CDD" id="cd00261">
    <property type="entry name" value="AAI_SS"/>
    <property type="match status" value="1"/>
</dbReference>
<dbReference type="Pfam" id="PF00234">
    <property type="entry name" value="Tryp_alpha_amyl"/>
    <property type="match status" value="1"/>
</dbReference>
<sequence length="221" mass="24248">MACKSSCNLLLLAAVLLSVVAAASPSGSCVPGVAFRTDLLPHCRDYVLQQTCGTFTPGSKLPEWMTSASIFSPMKPYLAKFCVPGVAFRTDLLPHCRDYVLQQTCGTFTPGSKLPEWMTSASIFSPMKPYLAKLYCCQELAEIPQQCRCEALRYFIALPVPSQPVDPRSGNVGESGLIDLPGCPRQMQWDFVRLLVAPGQCNLATIHNVRYCPAVEQPLWI</sequence>
<dbReference type="GO" id="GO:0005576">
    <property type="term" value="C:extracellular region"/>
    <property type="evidence" value="ECO:0007669"/>
    <property type="project" value="UniProtKB-SubCell"/>
</dbReference>
<evidence type="ECO:0000256" key="2">
    <source>
        <dbReference type="ARBA" id="ARBA00007107"/>
    </source>
</evidence>
<dbReference type="PROSITE" id="PS00426">
    <property type="entry name" value="CEREAL_TRYP_AMYL_INH"/>
    <property type="match status" value="2"/>
</dbReference>
<dbReference type="Gene3D" id="1.10.110.10">
    <property type="entry name" value="Plant lipid-transfer and hydrophobic proteins"/>
    <property type="match status" value="2"/>
</dbReference>
<reference evidence="5" key="1">
    <citation type="submission" date="2015-06" db="UniProtKB">
        <authorList>
            <consortium name="EnsemblPlants"/>
        </authorList>
    </citation>
    <scope>IDENTIFICATION</scope>
</reference>
<comment type="similarity">
    <text evidence="2">Belongs to the protease inhibitor I6 (cereal trypsin/alpha-amylase inhibitor) family.</text>
</comment>
<accession>M8BV45</accession>
<dbReference type="SUPFAM" id="SSF47699">
    <property type="entry name" value="Bifunctional inhibitor/lipid-transfer protein/seed storage 2S albumin"/>
    <property type="match status" value="2"/>
</dbReference>
<dbReference type="InterPro" id="IPR016140">
    <property type="entry name" value="Bifunc_inhib/LTP/seed_store"/>
</dbReference>
<evidence type="ECO:0000256" key="3">
    <source>
        <dbReference type="ARBA" id="ARBA00022525"/>
    </source>
</evidence>
<keyword evidence="3" id="KW-0964">Secreted</keyword>
<comment type="subcellular location">
    <subcellularLocation>
        <location evidence="1">Secreted</location>
    </subcellularLocation>
</comment>
<dbReference type="InterPro" id="IPR006106">
    <property type="entry name" value="Allergen/soft/tryp_amyl_inhib"/>
</dbReference>
<evidence type="ECO:0000259" key="4">
    <source>
        <dbReference type="SMART" id="SM00499"/>
    </source>
</evidence>
<dbReference type="InterPro" id="IPR006105">
    <property type="entry name" value="Allergen/tryp_amyl_inhib_CS"/>
</dbReference>
<name>M8BV45_AEGTA</name>
<dbReference type="AlphaFoldDB" id="M8BV45"/>
<dbReference type="PANTHER" id="PTHR34481">
    <property type="entry name" value="TRYPSIN/FACTOR XIIA INHIBITOR-RELATED"/>
    <property type="match status" value="1"/>
</dbReference>
<dbReference type="PRINTS" id="PR00808">
    <property type="entry name" value="AMLASEINHBTR"/>
</dbReference>